<sequence length="161" mass="17444">MYSGHDCHDHGISCSNAFRGRSSRKHRRSTISSRCSPLSGAIEFPQLPNTIEVFPYAGRGSSSGFHHIAPSRWVWVSMIPGATRQPDASMIVSPRAMRFGPTSVMTPSWTRTSAVKVGAPVPSTTVPPVISRSFMVPPVSGSNLPSETPRLILDICRGELL</sequence>
<reference evidence="1" key="1">
    <citation type="submission" date="2020-05" db="EMBL/GenBank/DDBJ databases">
        <authorList>
            <person name="Chiriac C."/>
            <person name="Salcher M."/>
            <person name="Ghai R."/>
            <person name="Kavagutti S V."/>
        </authorList>
    </citation>
    <scope>NUCLEOTIDE SEQUENCE</scope>
</reference>
<dbReference type="EMBL" id="CAFAAD010000098">
    <property type="protein sequence ID" value="CAB4797126.1"/>
    <property type="molecule type" value="Genomic_DNA"/>
</dbReference>
<dbReference type="AlphaFoldDB" id="A0A6J6XPL5"/>
<organism evidence="1">
    <name type="scientific">freshwater metagenome</name>
    <dbReference type="NCBI Taxonomy" id="449393"/>
    <lineage>
        <taxon>unclassified sequences</taxon>
        <taxon>metagenomes</taxon>
        <taxon>ecological metagenomes</taxon>
    </lineage>
</organism>
<gene>
    <name evidence="1" type="ORF">UFOPK2969_01249</name>
</gene>
<protein>
    <submittedName>
        <fullName evidence="1">Unannotated protein</fullName>
    </submittedName>
</protein>
<evidence type="ECO:0000313" key="1">
    <source>
        <dbReference type="EMBL" id="CAB4797126.1"/>
    </source>
</evidence>
<accession>A0A6J6XPL5</accession>
<proteinExistence type="predicted"/>
<name>A0A6J6XPL5_9ZZZZ</name>